<dbReference type="Proteomes" id="UP000276309">
    <property type="component" value="Chromosome"/>
</dbReference>
<keyword evidence="3" id="KW-1185">Reference proteome</keyword>
<evidence type="ECO:0000313" key="3">
    <source>
        <dbReference type="Proteomes" id="UP000276309"/>
    </source>
</evidence>
<sequence length="72" mass="8175">MKPKKKNLLVIDLLAIIAFVATFTPLIIPTSTNEPELFGLPYTMWTSFLLSVFFVVLTYCVSLLQKKDQHAD</sequence>
<gene>
    <name evidence="2" type="ORF">D1013_04970</name>
</gene>
<keyword evidence="1" id="KW-0472">Membrane</keyword>
<proteinExistence type="predicted"/>
<evidence type="ECO:0000256" key="1">
    <source>
        <dbReference type="SAM" id="Phobius"/>
    </source>
</evidence>
<accession>A0A3G2LBJ2</accession>
<dbReference type="KEGG" id="emar:D1013_04970"/>
<keyword evidence="1" id="KW-0812">Transmembrane</keyword>
<dbReference type="RefSeq" id="WP_121850605.1">
    <property type="nucleotide sequence ID" value="NZ_CP032050.1"/>
</dbReference>
<feature type="transmembrane region" description="Helical" evidence="1">
    <location>
        <begin position="40"/>
        <end position="64"/>
    </location>
</feature>
<dbReference type="OrthoDB" id="1453649at2"/>
<evidence type="ECO:0008006" key="4">
    <source>
        <dbReference type="Google" id="ProtNLM"/>
    </source>
</evidence>
<name>A0A3G2LBJ2_9FLAO</name>
<dbReference type="EMBL" id="CP032050">
    <property type="protein sequence ID" value="AYN69614.1"/>
    <property type="molecule type" value="Genomic_DNA"/>
</dbReference>
<feature type="transmembrane region" description="Helical" evidence="1">
    <location>
        <begin position="7"/>
        <end position="28"/>
    </location>
</feature>
<evidence type="ECO:0000313" key="2">
    <source>
        <dbReference type="EMBL" id="AYN69614.1"/>
    </source>
</evidence>
<keyword evidence="1" id="KW-1133">Transmembrane helix</keyword>
<reference evidence="2 3" key="1">
    <citation type="submission" date="2018-08" db="EMBL/GenBank/DDBJ databases">
        <title>The reduced genetic potential of extracellular carbohydrate catabolism in Euzebyella marina RN62, a Flavobacteriia bacterium isolated from the hadal water.</title>
        <authorList>
            <person name="Xue C."/>
        </authorList>
    </citation>
    <scope>NUCLEOTIDE SEQUENCE [LARGE SCALE GENOMIC DNA]</scope>
    <source>
        <strain evidence="2 3">RN62</strain>
    </source>
</reference>
<protein>
    <recommendedName>
        <fullName evidence="4">DUF3311 domain-containing protein</fullName>
    </recommendedName>
</protein>
<organism evidence="2 3">
    <name type="scientific">Euzebyella marina</name>
    <dbReference type="NCBI Taxonomy" id="1761453"/>
    <lineage>
        <taxon>Bacteria</taxon>
        <taxon>Pseudomonadati</taxon>
        <taxon>Bacteroidota</taxon>
        <taxon>Flavobacteriia</taxon>
        <taxon>Flavobacteriales</taxon>
        <taxon>Flavobacteriaceae</taxon>
        <taxon>Euzebyella</taxon>
    </lineage>
</organism>
<dbReference type="AlphaFoldDB" id="A0A3G2LBJ2"/>